<dbReference type="Pfam" id="PF12802">
    <property type="entry name" value="MarR_2"/>
    <property type="match status" value="1"/>
</dbReference>
<dbReference type="InterPro" id="IPR000835">
    <property type="entry name" value="HTH_MarR-typ"/>
</dbReference>
<dbReference type="GO" id="GO:0003700">
    <property type="term" value="F:DNA-binding transcription factor activity"/>
    <property type="evidence" value="ECO:0007669"/>
    <property type="project" value="InterPro"/>
</dbReference>
<dbReference type="STRING" id="410764.GA0061103_2231"/>
<dbReference type="PANTHER" id="PTHR33164">
    <property type="entry name" value="TRANSCRIPTIONAL REGULATOR, MARR FAMILY"/>
    <property type="match status" value="1"/>
</dbReference>
<dbReference type="Proteomes" id="UP000199101">
    <property type="component" value="Unassembled WGS sequence"/>
</dbReference>
<protein>
    <submittedName>
        <fullName evidence="2">DNA-binding transcriptional regulator, MarR family</fullName>
    </submittedName>
</protein>
<dbReference type="OrthoDB" id="582199at2"/>
<keyword evidence="3" id="KW-1185">Reference proteome</keyword>
<evidence type="ECO:0000313" key="2">
    <source>
        <dbReference type="EMBL" id="SCB15022.1"/>
    </source>
</evidence>
<accession>A0A1C3UHT2</accession>
<dbReference type="PROSITE" id="PS50995">
    <property type="entry name" value="HTH_MARR_2"/>
    <property type="match status" value="1"/>
</dbReference>
<evidence type="ECO:0000259" key="1">
    <source>
        <dbReference type="PROSITE" id="PS50995"/>
    </source>
</evidence>
<gene>
    <name evidence="2" type="ORF">GA0061103_2231</name>
</gene>
<dbReference type="InterPro" id="IPR036388">
    <property type="entry name" value="WH-like_DNA-bd_sf"/>
</dbReference>
<dbReference type="AlphaFoldDB" id="A0A1C3UHT2"/>
<dbReference type="PANTHER" id="PTHR33164:SF106">
    <property type="entry name" value="TRANSCRIPTIONAL REGULATORY PROTEIN"/>
    <property type="match status" value="1"/>
</dbReference>
<proteinExistence type="predicted"/>
<sequence>MNYSMIEEKSNEDEHRLVEAISHACMRWQEATESFDETFGKLHGLNSAERRCLSVIMRAPQPANAVAKAIGLAPPSVTALIDRLSARDLLHRVPDPNDRRRVLVAPSEKAIRLGREAYGPIAQAGAQMLKQFSEAEKQVVLRFVTQAIEMQERELERLLRQDKS</sequence>
<dbReference type="InterPro" id="IPR039422">
    <property type="entry name" value="MarR/SlyA-like"/>
</dbReference>
<dbReference type="EMBL" id="FMAG01000001">
    <property type="protein sequence ID" value="SCB15022.1"/>
    <property type="molecule type" value="Genomic_DNA"/>
</dbReference>
<name>A0A1C3UHT2_9HYPH</name>
<dbReference type="SUPFAM" id="SSF46785">
    <property type="entry name" value="Winged helix' DNA-binding domain"/>
    <property type="match status" value="1"/>
</dbReference>
<dbReference type="GO" id="GO:0006950">
    <property type="term" value="P:response to stress"/>
    <property type="evidence" value="ECO:0007669"/>
    <property type="project" value="TreeGrafter"/>
</dbReference>
<dbReference type="Gene3D" id="1.10.10.10">
    <property type="entry name" value="Winged helix-like DNA-binding domain superfamily/Winged helix DNA-binding domain"/>
    <property type="match status" value="1"/>
</dbReference>
<reference evidence="3" key="1">
    <citation type="submission" date="2016-08" db="EMBL/GenBank/DDBJ databases">
        <authorList>
            <person name="Varghese N."/>
            <person name="Submissions Spin"/>
        </authorList>
    </citation>
    <scope>NUCLEOTIDE SEQUENCE [LARGE SCALE GENOMIC DNA]</scope>
    <source>
        <strain evidence="3">HAMBI 2975</strain>
    </source>
</reference>
<organism evidence="2 3">
    <name type="scientific">Rhizobium multihospitium</name>
    <dbReference type="NCBI Taxonomy" id="410764"/>
    <lineage>
        <taxon>Bacteria</taxon>
        <taxon>Pseudomonadati</taxon>
        <taxon>Pseudomonadota</taxon>
        <taxon>Alphaproteobacteria</taxon>
        <taxon>Hyphomicrobiales</taxon>
        <taxon>Rhizobiaceae</taxon>
        <taxon>Rhizobium/Agrobacterium group</taxon>
        <taxon>Rhizobium</taxon>
    </lineage>
</organism>
<keyword evidence="2" id="KW-0238">DNA-binding</keyword>
<dbReference type="InterPro" id="IPR036390">
    <property type="entry name" value="WH_DNA-bd_sf"/>
</dbReference>
<feature type="domain" description="HTH marR-type" evidence="1">
    <location>
        <begin position="14"/>
        <end position="149"/>
    </location>
</feature>
<dbReference type="SMART" id="SM00347">
    <property type="entry name" value="HTH_MARR"/>
    <property type="match status" value="1"/>
</dbReference>
<dbReference type="GO" id="GO:0003677">
    <property type="term" value="F:DNA binding"/>
    <property type="evidence" value="ECO:0007669"/>
    <property type="project" value="UniProtKB-KW"/>
</dbReference>
<evidence type="ECO:0000313" key="3">
    <source>
        <dbReference type="Proteomes" id="UP000199101"/>
    </source>
</evidence>